<protein>
    <recommendedName>
        <fullName evidence="3">DUF3299 domain-containing protein</fullName>
    </recommendedName>
</protein>
<dbReference type="Pfam" id="PF11736">
    <property type="entry name" value="DUF3299"/>
    <property type="match status" value="1"/>
</dbReference>
<dbReference type="STRING" id="49186.SAMN05421647_10152"/>
<dbReference type="Gene3D" id="2.40.50.870">
    <property type="entry name" value="Protein of unknown function (DUF3299)"/>
    <property type="match status" value="1"/>
</dbReference>
<organism evidence="1 2">
    <name type="scientific">Marinobacterium stanieri</name>
    <dbReference type="NCBI Taxonomy" id="49186"/>
    <lineage>
        <taxon>Bacteria</taxon>
        <taxon>Pseudomonadati</taxon>
        <taxon>Pseudomonadota</taxon>
        <taxon>Gammaproteobacteria</taxon>
        <taxon>Oceanospirillales</taxon>
        <taxon>Oceanospirillaceae</taxon>
        <taxon>Marinobacterium</taxon>
    </lineage>
</organism>
<proteinExistence type="predicted"/>
<dbReference type="EMBL" id="FTMN01000001">
    <property type="protein sequence ID" value="SIP87546.1"/>
    <property type="molecule type" value="Genomic_DNA"/>
</dbReference>
<dbReference type="AlphaFoldDB" id="A0A1N6N664"/>
<dbReference type="eggNOG" id="COG3495">
    <property type="taxonomic scope" value="Bacteria"/>
</dbReference>
<evidence type="ECO:0000313" key="1">
    <source>
        <dbReference type="EMBL" id="SIP87546.1"/>
    </source>
</evidence>
<reference evidence="1 2" key="1">
    <citation type="submission" date="2017-01" db="EMBL/GenBank/DDBJ databases">
        <authorList>
            <person name="Mah S.A."/>
            <person name="Swanson W.J."/>
            <person name="Moy G.W."/>
            <person name="Vacquier V.D."/>
        </authorList>
    </citation>
    <scope>NUCLEOTIDE SEQUENCE [LARGE SCALE GENOMIC DNA]</scope>
    <source>
        <strain evidence="1 2">DSM 7027</strain>
    </source>
</reference>
<dbReference type="RefSeq" id="WP_076459946.1">
    <property type="nucleotide sequence ID" value="NZ_FTMN01000001.1"/>
</dbReference>
<evidence type="ECO:0000313" key="2">
    <source>
        <dbReference type="Proteomes" id="UP000186895"/>
    </source>
</evidence>
<accession>A0A1N6N664</accession>
<dbReference type="InterPro" id="IPR021727">
    <property type="entry name" value="DUF3299"/>
</dbReference>
<dbReference type="Proteomes" id="UP000186895">
    <property type="component" value="Unassembled WGS sequence"/>
</dbReference>
<name>A0A1N6N664_9GAMM</name>
<gene>
    <name evidence="1" type="ORF">SAMN05421647_10152</name>
</gene>
<keyword evidence="2" id="KW-1185">Reference proteome</keyword>
<evidence type="ECO:0008006" key="3">
    <source>
        <dbReference type="Google" id="ProtNLM"/>
    </source>
</evidence>
<sequence>MKRLLALLFCLYIPLGWTEDSIVINGETATEIEWESLMPPSYIVTLEDMYSNPDYIDLDDYSDKAQRMFDEMMQTLASAPVVEDMDGRMVSIPGFVVPLEGVGDVVDRFFLVPYFGACIHVPPPPSNQIIDVHYEPGTRVESLYDAVLISGRLTTEVYSHEMGTAGYRLEAFRIQPYELPDPPPPE</sequence>